<accession>A0A149QDC0</accession>
<dbReference type="GO" id="GO:0046872">
    <property type="term" value="F:metal ion binding"/>
    <property type="evidence" value="ECO:0007669"/>
    <property type="project" value="UniProtKB-KW"/>
</dbReference>
<dbReference type="Pfam" id="PF00557">
    <property type="entry name" value="Peptidase_M24"/>
    <property type="match status" value="1"/>
</dbReference>
<gene>
    <name evidence="8" type="ORF">AD928_06010</name>
</gene>
<dbReference type="Gene3D" id="3.90.230.10">
    <property type="entry name" value="Creatinase/methionine aminopeptidase superfamily"/>
    <property type="match status" value="1"/>
</dbReference>
<dbReference type="CDD" id="cd01085">
    <property type="entry name" value="APP"/>
    <property type="match status" value="1"/>
</dbReference>
<dbReference type="GO" id="GO:0005737">
    <property type="term" value="C:cytoplasm"/>
    <property type="evidence" value="ECO:0007669"/>
    <property type="project" value="UniProtKB-ARBA"/>
</dbReference>
<dbReference type="PATRIC" id="fig|178900.5.peg.2229"/>
<dbReference type="Pfam" id="PF16188">
    <property type="entry name" value="Peptidase_M24_C"/>
    <property type="match status" value="1"/>
</dbReference>
<evidence type="ECO:0000256" key="2">
    <source>
        <dbReference type="ARBA" id="ARBA00022723"/>
    </source>
</evidence>
<protein>
    <submittedName>
        <fullName evidence="8">Xaa-Pro aminopeptidase</fullName>
    </submittedName>
</protein>
<sequence>MPSPSPSERLTALRSALSGLGVDGFFLPRGDEHLGEYVPACAERLAWLTGFTGSAGLALVLPDTAAVFSDGRYQVQMRQQVDTSLWPVEHMYETPPPLWLAKHARGKAIGYDPRSVSVRDIEALEQAGCHMVALPCNPVDGIWADRPKAPASPVCIQPLTLTGRENSAKIQDIADTLRQAGQDAVILPDPTSIAWLLNIRGRDLPFLPVALCFAILHADATVDLFINIDRIDDAVRSHLGTSVRVHMPADMEPVLQTMHGKTVRLDPARCPIWFASTLKDVKATLAEDTDPCLMPRACKTPAELDSMRRAHLLDGIALTRFLCWVETHGVGKTEAAIADHLLTLRREAETCIGPSFHTIAGSGPNAAIMHYAPTAEQCSLVKADAFLLVDSGGQYTCATTDVTRTVWLGAGSPPDNWKKQYTCVLQGLIALDQAVFPAGTHGYRLDPLARLALWKEGLDFDHGAGHGVGSCLSVHEWPLGFTRRPVLDPLHEHMVMTNEPGFYAPGSHGMRLENQMETCLAYKTETGDYLRFKTLTLAPIDTRGIIVDRLTETERDWLNSYHARVLEQIGPHLPPEERDWLQCACAAL</sequence>
<evidence type="ECO:0000256" key="1">
    <source>
        <dbReference type="ARBA" id="ARBA00008766"/>
    </source>
</evidence>
<evidence type="ECO:0000313" key="8">
    <source>
        <dbReference type="EMBL" id="KXU95338.1"/>
    </source>
</evidence>
<dbReference type="AlphaFoldDB" id="A0A149QDC0"/>
<feature type="domain" description="Creatinase N-terminal" evidence="6">
    <location>
        <begin position="9"/>
        <end position="129"/>
    </location>
</feature>
<proteinExistence type="inferred from homology"/>
<evidence type="ECO:0000256" key="4">
    <source>
        <dbReference type="ARBA" id="ARBA00023211"/>
    </source>
</evidence>
<dbReference type="InterPro" id="IPR032416">
    <property type="entry name" value="Peptidase_M24_C"/>
</dbReference>
<dbReference type="SUPFAM" id="SSF53092">
    <property type="entry name" value="Creatinase/prolidase N-terminal domain"/>
    <property type="match status" value="1"/>
</dbReference>
<evidence type="ECO:0000313" key="9">
    <source>
        <dbReference type="Proteomes" id="UP000075473"/>
    </source>
</evidence>
<feature type="domain" description="Peptidase M24" evidence="5">
    <location>
        <begin position="306"/>
        <end position="516"/>
    </location>
</feature>
<dbReference type="InterPro" id="IPR033740">
    <property type="entry name" value="Pept_M24B"/>
</dbReference>
<dbReference type="EMBL" id="LHZA01000135">
    <property type="protein sequence ID" value="KXU95338.1"/>
    <property type="molecule type" value="Genomic_DNA"/>
</dbReference>
<evidence type="ECO:0000256" key="3">
    <source>
        <dbReference type="ARBA" id="ARBA00022801"/>
    </source>
</evidence>
<dbReference type="Proteomes" id="UP000075473">
    <property type="component" value="Unassembled WGS sequence"/>
</dbReference>
<dbReference type="InterPro" id="IPR029149">
    <property type="entry name" value="Creatin/AminoP/Spt16_N"/>
</dbReference>
<dbReference type="Gene3D" id="3.40.350.10">
    <property type="entry name" value="Creatinase/prolidase N-terminal domain"/>
    <property type="match status" value="2"/>
</dbReference>
<keyword evidence="3" id="KW-0378">Hydrolase</keyword>
<evidence type="ECO:0000259" key="7">
    <source>
        <dbReference type="Pfam" id="PF16188"/>
    </source>
</evidence>
<keyword evidence="8" id="KW-0031">Aminopeptidase</keyword>
<keyword evidence="8" id="KW-0645">Protease</keyword>
<dbReference type="PANTHER" id="PTHR43763">
    <property type="entry name" value="XAA-PRO AMINOPEPTIDASE 1"/>
    <property type="match status" value="1"/>
</dbReference>
<dbReference type="Pfam" id="PF01321">
    <property type="entry name" value="Creatinase_N"/>
    <property type="match status" value="1"/>
</dbReference>
<name>A0A149QDC0_9PROT</name>
<evidence type="ECO:0000259" key="6">
    <source>
        <dbReference type="Pfam" id="PF01321"/>
    </source>
</evidence>
<dbReference type="GO" id="GO:0070006">
    <property type="term" value="F:metalloaminopeptidase activity"/>
    <property type="evidence" value="ECO:0007669"/>
    <property type="project" value="InterPro"/>
</dbReference>
<dbReference type="Pfam" id="PF16189">
    <property type="entry name" value="Creatinase_N_2"/>
    <property type="match status" value="1"/>
</dbReference>
<feature type="domain" description="Peptidase M24 C-terminal" evidence="7">
    <location>
        <begin position="529"/>
        <end position="587"/>
    </location>
</feature>
<dbReference type="InterPro" id="IPR050422">
    <property type="entry name" value="X-Pro_aminopeptidase_P"/>
</dbReference>
<dbReference type="SUPFAM" id="SSF55920">
    <property type="entry name" value="Creatinase/aminopeptidase"/>
    <property type="match status" value="1"/>
</dbReference>
<dbReference type="RefSeq" id="WP_062249057.1">
    <property type="nucleotide sequence ID" value="NZ_LHZA01000135.1"/>
</dbReference>
<comment type="caution">
    <text evidence="8">The sequence shown here is derived from an EMBL/GenBank/DDBJ whole genome shotgun (WGS) entry which is preliminary data.</text>
</comment>
<comment type="similarity">
    <text evidence="1">Belongs to the peptidase M24B family.</text>
</comment>
<dbReference type="InterPro" id="IPR036005">
    <property type="entry name" value="Creatinase/aminopeptidase-like"/>
</dbReference>
<organism evidence="8 9">
    <name type="scientific">Acetobacter cerevisiae</name>
    <dbReference type="NCBI Taxonomy" id="178900"/>
    <lineage>
        <taxon>Bacteria</taxon>
        <taxon>Pseudomonadati</taxon>
        <taxon>Pseudomonadota</taxon>
        <taxon>Alphaproteobacteria</taxon>
        <taxon>Acetobacterales</taxon>
        <taxon>Acetobacteraceae</taxon>
        <taxon>Acetobacter</taxon>
    </lineage>
</organism>
<keyword evidence="2" id="KW-0479">Metal-binding</keyword>
<evidence type="ECO:0000259" key="5">
    <source>
        <dbReference type="Pfam" id="PF00557"/>
    </source>
</evidence>
<dbReference type="PANTHER" id="PTHR43763:SF6">
    <property type="entry name" value="XAA-PRO AMINOPEPTIDASE 1"/>
    <property type="match status" value="1"/>
</dbReference>
<dbReference type="FunFam" id="3.90.230.10:FF:000007">
    <property type="entry name" value="Xaa-Pro aminopeptidase P"/>
    <property type="match status" value="1"/>
</dbReference>
<dbReference type="InterPro" id="IPR000994">
    <property type="entry name" value="Pept_M24"/>
</dbReference>
<keyword evidence="4" id="KW-0464">Manganese</keyword>
<reference evidence="8 9" key="1">
    <citation type="submission" date="2015-06" db="EMBL/GenBank/DDBJ databases">
        <title>Improved classification and identification of acetic acid bacteria using matrix-assisted laser desorption/ionization time-of-flight mass spectrometry; Gluconobacter nephelii and Gluconobacter uchimurae are later heterotypic synonyms of Gluconobacter japonicus and Gluconobacter oxydans, respectively.</title>
        <authorList>
            <person name="Li L."/>
            <person name="Cleenwerck I."/>
            <person name="De Vuyst L."/>
            <person name="Vandamme P."/>
        </authorList>
    </citation>
    <scope>NUCLEOTIDE SEQUENCE [LARGE SCALE GENOMIC DNA]</scope>
    <source>
        <strain evidence="8 9">LMG 1625</strain>
    </source>
</reference>
<dbReference type="InterPro" id="IPR000587">
    <property type="entry name" value="Creatinase_N"/>
</dbReference>